<name>A0A840II36_9ACTN</name>
<organism evidence="2 3">
    <name type="scientific">Conexibacter arvalis</name>
    <dbReference type="NCBI Taxonomy" id="912552"/>
    <lineage>
        <taxon>Bacteria</taxon>
        <taxon>Bacillati</taxon>
        <taxon>Actinomycetota</taxon>
        <taxon>Thermoleophilia</taxon>
        <taxon>Solirubrobacterales</taxon>
        <taxon>Conexibacteraceae</taxon>
        <taxon>Conexibacter</taxon>
    </lineage>
</organism>
<comment type="caution">
    <text evidence="2">The sequence shown here is derived from an EMBL/GenBank/DDBJ whole genome shotgun (WGS) entry which is preliminary data.</text>
</comment>
<dbReference type="Pfam" id="PF00005">
    <property type="entry name" value="ABC_tran"/>
    <property type="match status" value="1"/>
</dbReference>
<dbReference type="PANTHER" id="PTHR24220">
    <property type="entry name" value="IMPORT ATP-BINDING PROTEIN"/>
    <property type="match status" value="1"/>
</dbReference>
<dbReference type="SUPFAM" id="SSF52540">
    <property type="entry name" value="P-loop containing nucleoside triphosphate hydrolases"/>
    <property type="match status" value="1"/>
</dbReference>
<dbReference type="GO" id="GO:0022857">
    <property type="term" value="F:transmembrane transporter activity"/>
    <property type="evidence" value="ECO:0007669"/>
    <property type="project" value="TreeGrafter"/>
</dbReference>
<dbReference type="Proteomes" id="UP000585272">
    <property type="component" value="Unassembled WGS sequence"/>
</dbReference>
<gene>
    <name evidence="2" type="ORF">BDZ31_003434</name>
</gene>
<proteinExistence type="predicted"/>
<evidence type="ECO:0000313" key="2">
    <source>
        <dbReference type="EMBL" id="MBB4663833.1"/>
    </source>
</evidence>
<dbReference type="InterPro" id="IPR027417">
    <property type="entry name" value="P-loop_NTPase"/>
</dbReference>
<protein>
    <submittedName>
        <fullName evidence="2">ABC-type multidrug transport system ATPase subunit</fullName>
    </submittedName>
</protein>
<dbReference type="Gene3D" id="3.40.50.300">
    <property type="entry name" value="P-loop containing nucleotide triphosphate hydrolases"/>
    <property type="match status" value="1"/>
</dbReference>
<accession>A0A840II36</accession>
<keyword evidence="3" id="KW-1185">Reference proteome</keyword>
<reference evidence="2 3" key="1">
    <citation type="submission" date="2020-08" db="EMBL/GenBank/DDBJ databases">
        <title>Genomic Encyclopedia of Archaeal and Bacterial Type Strains, Phase II (KMG-II): from individual species to whole genera.</title>
        <authorList>
            <person name="Goeker M."/>
        </authorList>
    </citation>
    <scope>NUCLEOTIDE SEQUENCE [LARGE SCALE GENOMIC DNA]</scope>
    <source>
        <strain evidence="2 3">DSM 23288</strain>
    </source>
</reference>
<dbReference type="PANTHER" id="PTHR24220:SF684">
    <property type="entry name" value="FE(3+) IONS IMPORT ATP-BINDING PROTEIN FBPC"/>
    <property type="match status" value="1"/>
</dbReference>
<evidence type="ECO:0000313" key="3">
    <source>
        <dbReference type="Proteomes" id="UP000585272"/>
    </source>
</evidence>
<sequence>MSLLVLDGVTKRFARGGRRRRERLALHDASLELRAGELVSVWGQRRSGRTTLLRVAGGVVAPTCGAVRFDGRDLRERSMLGVPGGIGYCQREFSSVIGEAVVEHVAAPLLGGRRTTAEAEAAAYRALRRVGATGCAELEPDELDHGETIRVAIARALVSGPRLLLIDEPAVGLAPTASGAGALYRLLESLAHDDGIAVLTTVDEASGLCGADRALTIDAGELHGQLTPPAPVAAVFELDARRARPSA</sequence>
<dbReference type="GO" id="GO:0016887">
    <property type="term" value="F:ATP hydrolysis activity"/>
    <property type="evidence" value="ECO:0007669"/>
    <property type="project" value="InterPro"/>
</dbReference>
<dbReference type="PROSITE" id="PS50893">
    <property type="entry name" value="ABC_TRANSPORTER_2"/>
    <property type="match status" value="1"/>
</dbReference>
<dbReference type="AlphaFoldDB" id="A0A840II36"/>
<dbReference type="GO" id="GO:0005524">
    <property type="term" value="F:ATP binding"/>
    <property type="evidence" value="ECO:0007669"/>
    <property type="project" value="InterPro"/>
</dbReference>
<dbReference type="RefSeq" id="WP_183343557.1">
    <property type="nucleotide sequence ID" value="NZ_JACHNU010000005.1"/>
</dbReference>
<dbReference type="EMBL" id="JACHNU010000005">
    <property type="protein sequence ID" value="MBB4663833.1"/>
    <property type="molecule type" value="Genomic_DNA"/>
</dbReference>
<evidence type="ECO:0000259" key="1">
    <source>
        <dbReference type="PROSITE" id="PS50893"/>
    </source>
</evidence>
<dbReference type="InterPro" id="IPR003439">
    <property type="entry name" value="ABC_transporter-like_ATP-bd"/>
</dbReference>
<dbReference type="GO" id="GO:0005886">
    <property type="term" value="C:plasma membrane"/>
    <property type="evidence" value="ECO:0007669"/>
    <property type="project" value="TreeGrafter"/>
</dbReference>
<feature type="domain" description="ABC transporter" evidence="1">
    <location>
        <begin position="4"/>
        <end position="244"/>
    </location>
</feature>
<dbReference type="InterPro" id="IPR015854">
    <property type="entry name" value="ABC_transpr_LolD-like"/>
</dbReference>